<dbReference type="EMBL" id="JWZX01002949">
    <property type="protein sequence ID" value="KOO25631.1"/>
    <property type="molecule type" value="Genomic_DNA"/>
</dbReference>
<protein>
    <submittedName>
        <fullName evidence="2">Uncharacterized protein</fullName>
    </submittedName>
</protein>
<accession>A0A0M0JGA4</accession>
<comment type="caution">
    <text evidence="2">The sequence shown here is derived from an EMBL/GenBank/DDBJ whole genome shotgun (WGS) entry which is preliminary data.</text>
</comment>
<dbReference type="Proteomes" id="UP000037460">
    <property type="component" value="Unassembled WGS sequence"/>
</dbReference>
<feature type="coiled-coil region" evidence="1">
    <location>
        <begin position="298"/>
        <end position="413"/>
    </location>
</feature>
<proteinExistence type="predicted"/>
<evidence type="ECO:0000313" key="3">
    <source>
        <dbReference type="Proteomes" id="UP000037460"/>
    </source>
</evidence>
<organism evidence="2 3">
    <name type="scientific">Chrysochromulina tobinii</name>
    <dbReference type="NCBI Taxonomy" id="1460289"/>
    <lineage>
        <taxon>Eukaryota</taxon>
        <taxon>Haptista</taxon>
        <taxon>Haptophyta</taxon>
        <taxon>Prymnesiophyceae</taxon>
        <taxon>Prymnesiales</taxon>
        <taxon>Chrysochromulinaceae</taxon>
        <taxon>Chrysochromulina</taxon>
    </lineage>
</organism>
<feature type="coiled-coil region" evidence="1">
    <location>
        <begin position="133"/>
        <end position="236"/>
    </location>
</feature>
<sequence>MATMRKANSVQAGNQAAEMEATFNRKLDERVQELLGAGGAELYKALKTIEGLKEELNEEKLKRQGDQGQLLMFKNMLQTEQARMVTLEEEAATEREAASAHVLEIRKCLALLDVPLDADEPLHQQVEKRLERTDALAGQLAAARRELEGAAEERERLHANLATLEQAMEQHDAMSAKIGDLKAEIAEMRERNSSAEAAHEKAQMLQAALSKTGKEKAALEHQVGTLLAQLEAARATDASATLEVELASVLEKLMVREAELDKVRAELAAVKPAGAGGFAAVEELQSAMRMLDEAYVELHLVKDENASVQQRVEHLVRETTTAKTKLETALDHLKIERTQKQTFAQSLQQLVAECERLKAECAVLTAQLQAHRKEQDMLGGSADKAVVFLRDEKLRLEAEIARCKARIAETQIRPHPPAPAKAGEDAPKPILDADGRPPLLQYVEALVRKHMSVEASYVQMQDELARAASAVLEVRQRLEQAEGGLEVRVKEVRAEAKRERHVLVLAALDSLSQLRSHLTRALSGLRDAADPSQQHLAWHPLHKRELERTRAGQFKDG</sequence>
<evidence type="ECO:0000256" key="1">
    <source>
        <dbReference type="SAM" id="Coils"/>
    </source>
</evidence>
<feature type="coiled-coil region" evidence="1">
    <location>
        <begin position="42"/>
        <end position="97"/>
    </location>
</feature>
<dbReference type="AlphaFoldDB" id="A0A0M0JGA4"/>
<keyword evidence="1" id="KW-0175">Coiled coil</keyword>
<keyword evidence="3" id="KW-1185">Reference proteome</keyword>
<name>A0A0M0JGA4_9EUKA</name>
<evidence type="ECO:0000313" key="2">
    <source>
        <dbReference type="EMBL" id="KOO25631.1"/>
    </source>
</evidence>
<gene>
    <name evidence="2" type="ORF">Ctob_000349</name>
</gene>
<reference evidence="3" key="1">
    <citation type="journal article" date="2015" name="PLoS Genet.">
        <title>Genome Sequence and Transcriptome Analyses of Chrysochromulina tobin: Metabolic Tools for Enhanced Algal Fitness in the Prominent Order Prymnesiales (Haptophyceae).</title>
        <authorList>
            <person name="Hovde B.T."/>
            <person name="Deodato C.R."/>
            <person name="Hunsperger H.M."/>
            <person name="Ryken S.A."/>
            <person name="Yost W."/>
            <person name="Jha R.K."/>
            <person name="Patterson J."/>
            <person name="Monnat R.J. Jr."/>
            <person name="Barlow S.B."/>
            <person name="Starkenburg S.R."/>
            <person name="Cattolico R.A."/>
        </authorList>
    </citation>
    <scope>NUCLEOTIDE SEQUENCE</scope>
    <source>
        <strain evidence="3">CCMP291</strain>
    </source>
</reference>